<name>A0ABQ6MI84_9STRA</name>
<keyword evidence="1" id="KW-0472">Membrane</keyword>
<evidence type="ECO:0000313" key="3">
    <source>
        <dbReference type="Proteomes" id="UP001165060"/>
    </source>
</evidence>
<keyword evidence="3" id="KW-1185">Reference proteome</keyword>
<keyword evidence="1" id="KW-1133">Transmembrane helix</keyword>
<comment type="caution">
    <text evidence="2">The sequence shown here is derived from an EMBL/GenBank/DDBJ whole genome shotgun (WGS) entry which is preliminary data.</text>
</comment>
<reference evidence="2 3" key="1">
    <citation type="journal article" date="2023" name="Commun. Biol.">
        <title>Genome analysis of Parmales, the sister group of diatoms, reveals the evolutionary specialization of diatoms from phago-mixotrophs to photoautotrophs.</title>
        <authorList>
            <person name="Ban H."/>
            <person name="Sato S."/>
            <person name="Yoshikawa S."/>
            <person name="Yamada K."/>
            <person name="Nakamura Y."/>
            <person name="Ichinomiya M."/>
            <person name="Sato N."/>
            <person name="Blanc-Mathieu R."/>
            <person name="Endo H."/>
            <person name="Kuwata A."/>
            <person name="Ogata H."/>
        </authorList>
    </citation>
    <scope>NUCLEOTIDE SEQUENCE [LARGE SCALE GENOMIC DNA]</scope>
</reference>
<gene>
    <name evidence="2" type="ORF">TeGR_g11736</name>
</gene>
<feature type="transmembrane region" description="Helical" evidence="1">
    <location>
        <begin position="262"/>
        <end position="287"/>
    </location>
</feature>
<organism evidence="2 3">
    <name type="scientific">Tetraparma gracilis</name>
    <dbReference type="NCBI Taxonomy" id="2962635"/>
    <lineage>
        <taxon>Eukaryota</taxon>
        <taxon>Sar</taxon>
        <taxon>Stramenopiles</taxon>
        <taxon>Ochrophyta</taxon>
        <taxon>Bolidophyceae</taxon>
        <taxon>Parmales</taxon>
        <taxon>Triparmaceae</taxon>
        <taxon>Tetraparma</taxon>
    </lineage>
</organism>
<evidence type="ECO:0000313" key="2">
    <source>
        <dbReference type="EMBL" id="GMI26850.1"/>
    </source>
</evidence>
<feature type="transmembrane region" description="Helical" evidence="1">
    <location>
        <begin position="92"/>
        <end position="115"/>
    </location>
</feature>
<keyword evidence="1" id="KW-0812">Transmembrane</keyword>
<feature type="transmembrane region" description="Helical" evidence="1">
    <location>
        <begin position="235"/>
        <end position="256"/>
    </location>
</feature>
<accession>A0ABQ6MI84</accession>
<dbReference type="Proteomes" id="UP001165060">
    <property type="component" value="Unassembled WGS sequence"/>
</dbReference>
<feature type="transmembrane region" description="Helical" evidence="1">
    <location>
        <begin position="127"/>
        <end position="149"/>
    </location>
</feature>
<evidence type="ECO:0000256" key="1">
    <source>
        <dbReference type="SAM" id="Phobius"/>
    </source>
</evidence>
<feature type="transmembrane region" description="Helical" evidence="1">
    <location>
        <begin position="58"/>
        <end position="80"/>
    </location>
</feature>
<sequence>MDIIDSLTSLLSPAPAPLPVEPRWSNTYGDVLLVGQLSTFTLYWLLHRRPLRSGPLTAAYYLYGLNLFSATIFTASGALIHALDPLPQTSNLLWKTFLISLAATPVLFPAVLTCALTTSPTLPPLKLLFVCVWLLATGSTHLFLALTSFDFAPYLPPLLLEPIPLPGFGLTPDIMVDGRSFGGSAHGIEFDLLSSIPAFRGDSVFPHCMLYLVAVITCIFISLSSPLSDWKLNSALLFMFSGQVIMVPLIAGPGLATTFDVWHVQIGIVMALVYSSLLEKVTAPAAARKMKEKSR</sequence>
<proteinExistence type="predicted"/>
<feature type="transmembrane region" description="Helical" evidence="1">
    <location>
        <begin position="27"/>
        <end position="46"/>
    </location>
</feature>
<protein>
    <submittedName>
        <fullName evidence="2">Uncharacterized protein</fullName>
    </submittedName>
</protein>
<dbReference type="EMBL" id="BRYB01000278">
    <property type="protein sequence ID" value="GMI26850.1"/>
    <property type="molecule type" value="Genomic_DNA"/>
</dbReference>
<feature type="transmembrane region" description="Helical" evidence="1">
    <location>
        <begin position="204"/>
        <end position="223"/>
    </location>
</feature>